<dbReference type="Proteomes" id="UP001054811">
    <property type="component" value="Chromosome"/>
</dbReference>
<sequence length="345" mass="37591">MLVGIGGAGWYVWDTYQDNIRSIMGWEEPKDYEAGQADGEALVTIVSGDNGSSISRTLASAGVTKTPEAFYSMLISTGQSPTFYPGVYKLQKKMTSAAALKTLEDPASKLENSALIREGVTEETILKNLSETLKIPLEDFRAATKDPSKYGVKADSLEGWLFPAMYTFDPGATATDVIKTMVARTVRSLNDAGVPDSDRQRILTIASIIQREARSSDDFYKVSRVIENRLRPNNQETFGKLQMDSTAQYGYGEMHDGTASSSQAALDDDNPWNTYVHTGLPVGPISSPGDTAIDAAMHPADGPWMYFVTVNLDTGETVFSATYAEQQKAIGQMQTWCRAHPDSGC</sequence>
<keyword evidence="5 7" id="KW-0456">Lyase</keyword>
<reference evidence="8" key="1">
    <citation type="submission" date="2022-01" db="EMBL/GenBank/DDBJ databases">
        <title>Microbacterium eymi and Microbacterium rhizovicinus sp. nov., isolated from the rhizospheric soil of Elymus tsukushiensis, a plant native to the Dokdo Islands, Republic of Korea.</title>
        <authorList>
            <person name="Hwang Y.J."/>
        </authorList>
    </citation>
    <scope>NUCLEOTIDE SEQUENCE</scope>
    <source>
        <strain evidence="8">KUDC0405</strain>
    </source>
</reference>
<dbReference type="RefSeq" id="WP_259613395.1">
    <property type="nucleotide sequence ID" value="NZ_CP091139.2"/>
</dbReference>
<keyword evidence="6 7" id="KW-0961">Cell wall biogenesis/degradation</keyword>
<organism evidence="8 9">
    <name type="scientific">Microbacterium elymi</name>
    <dbReference type="NCBI Taxonomy" id="2909587"/>
    <lineage>
        <taxon>Bacteria</taxon>
        <taxon>Bacillati</taxon>
        <taxon>Actinomycetota</taxon>
        <taxon>Actinomycetes</taxon>
        <taxon>Micrococcales</taxon>
        <taxon>Microbacteriaceae</taxon>
        <taxon>Microbacterium</taxon>
    </lineage>
</organism>
<dbReference type="NCBIfam" id="TIGR00247">
    <property type="entry name" value="endolytic transglycosylase MltG"/>
    <property type="match status" value="1"/>
</dbReference>
<keyword evidence="1 7" id="KW-1003">Cell membrane</keyword>
<evidence type="ECO:0000256" key="1">
    <source>
        <dbReference type="ARBA" id="ARBA00022475"/>
    </source>
</evidence>
<dbReference type="Gene3D" id="3.30.1490.480">
    <property type="entry name" value="Endolytic murein transglycosylase"/>
    <property type="match status" value="1"/>
</dbReference>
<evidence type="ECO:0000256" key="4">
    <source>
        <dbReference type="ARBA" id="ARBA00023136"/>
    </source>
</evidence>
<feature type="site" description="Important for catalytic activity" evidence="7">
    <location>
        <position position="212"/>
    </location>
</feature>
<proteinExistence type="inferred from homology"/>
<dbReference type="CDD" id="cd08010">
    <property type="entry name" value="MltG_like"/>
    <property type="match status" value="1"/>
</dbReference>
<dbReference type="EMBL" id="CP091139">
    <property type="protein sequence ID" value="UUT36724.1"/>
    <property type="molecule type" value="Genomic_DNA"/>
</dbReference>
<evidence type="ECO:0000256" key="3">
    <source>
        <dbReference type="ARBA" id="ARBA00022989"/>
    </source>
</evidence>
<name>A0ABY5NNF2_9MICO</name>
<evidence type="ECO:0000256" key="7">
    <source>
        <dbReference type="HAMAP-Rule" id="MF_02065"/>
    </source>
</evidence>
<evidence type="ECO:0000256" key="6">
    <source>
        <dbReference type="ARBA" id="ARBA00023316"/>
    </source>
</evidence>
<keyword evidence="3 7" id="KW-1133">Transmembrane helix</keyword>
<dbReference type="PANTHER" id="PTHR30518:SF2">
    <property type="entry name" value="ENDOLYTIC MUREIN TRANSGLYCOSYLASE"/>
    <property type="match status" value="1"/>
</dbReference>
<dbReference type="HAMAP" id="MF_02065">
    <property type="entry name" value="MltG"/>
    <property type="match status" value="1"/>
</dbReference>
<evidence type="ECO:0000256" key="2">
    <source>
        <dbReference type="ARBA" id="ARBA00022692"/>
    </source>
</evidence>
<dbReference type="InterPro" id="IPR003770">
    <property type="entry name" value="MLTG-like"/>
</dbReference>
<protein>
    <recommendedName>
        <fullName evidence="7">Endolytic murein transglycosylase</fullName>
        <ecNumber evidence="7">4.2.2.29</ecNumber>
    </recommendedName>
    <alternativeName>
        <fullName evidence="7">Peptidoglycan lytic transglycosylase</fullName>
    </alternativeName>
    <alternativeName>
        <fullName evidence="7">Peptidoglycan polymerization terminase</fullName>
    </alternativeName>
</protein>
<gene>
    <name evidence="7 8" type="primary">mltG</name>
    <name evidence="8" type="ORF">L2X98_18425</name>
</gene>
<dbReference type="PANTHER" id="PTHR30518">
    <property type="entry name" value="ENDOLYTIC MUREIN TRANSGLYCOSYLASE"/>
    <property type="match status" value="1"/>
</dbReference>
<evidence type="ECO:0000256" key="5">
    <source>
        <dbReference type="ARBA" id="ARBA00023239"/>
    </source>
</evidence>
<comment type="function">
    <text evidence="7">Functions as a peptidoglycan terminase that cleaves nascent peptidoglycan strands endolytically to terminate their elongation.</text>
</comment>
<keyword evidence="2 7" id="KW-0812">Transmembrane</keyword>
<dbReference type="EC" id="4.2.2.29" evidence="7"/>
<evidence type="ECO:0000313" key="9">
    <source>
        <dbReference type="Proteomes" id="UP001054811"/>
    </source>
</evidence>
<evidence type="ECO:0000313" key="8">
    <source>
        <dbReference type="EMBL" id="UUT36724.1"/>
    </source>
</evidence>
<keyword evidence="9" id="KW-1185">Reference proteome</keyword>
<accession>A0ABY5NNF2</accession>
<comment type="similarity">
    <text evidence="7">Belongs to the transglycosylase MltG family.</text>
</comment>
<comment type="catalytic activity">
    <reaction evidence="7">
        <text>a peptidoglycan chain = a peptidoglycan chain with N-acetyl-1,6-anhydromuramyl-[peptide] at the reducing end + a peptidoglycan chain with N-acetylglucosamine at the non-reducing end.</text>
        <dbReference type="EC" id="4.2.2.29"/>
    </reaction>
</comment>
<keyword evidence="4 7" id="KW-0472">Membrane</keyword>
<dbReference type="Pfam" id="PF02618">
    <property type="entry name" value="YceG"/>
    <property type="match status" value="1"/>
</dbReference>